<dbReference type="InterPro" id="IPR000639">
    <property type="entry name" value="Epox_hydrolase-like"/>
</dbReference>
<dbReference type="PANTHER" id="PTHR43194:SF5">
    <property type="entry name" value="PIMELOYL-[ACYL-CARRIER PROTEIN] METHYL ESTER ESTERASE"/>
    <property type="match status" value="1"/>
</dbReference>
<keyword evidence="3" id="KW-1185">Reference proteome</keyword>
<organism evidence="2 3">
    <name type="scientific">Promicromonospora vindobonensis</name>
    <dbReference type="NCBI Taxonomy" id="195748"/>
    <lineage>
        <taxon>Bacteria</taxon>
        <taxon>Bacillati</taxon>
        <taxon>Actinomycetota</taxon>
        <taxon>Actinomycetes</taxon>
        <taxon>Micrococcales</taxon>
        <taxon>Promicromonosporaceae</taxon>
        <taxon>Promicromonospora</taxon>
    </lineage>
</organism>
<dbReference type="GO" id="GO:0016787">
    <property type="term" value="F:hydrolase activity"/>
    <property type="evidence" value="ECO:0007669"/>
    <property type="project" value="UniProtKB-KW"/>
</dbReference>
<dbReference type="Pfam" id="PF12697">
    <property type="entry name" value="Abhydrolase_6"/>
    <property type="match status" value="1"/>
</dbReference>
<dbReference type="SUPFAM" id="SSF53474">
    <property type="entry name" value="alpha/beta-Hydrolases"/>
    <property type="match status" value="1"/>
</dbReference>
<dbReference type="InterPro" id="IPR000073">
    <property type="entry name" value="AB_hydrolase_1"/>
</dbReference>
<evidence type="ECO:0000313" key="2">
    <source>
        <dbReference type="EMBL" id="MFD2792410.1"/>
    </source>
</evidence>
<dbReference type="EMBL" id="JBHUOG010000001">
    <property type="protein sequence ID" value="MFD2792410.1"/>
    <property type="molecule type" value="Genomic_DNA"/>
</dbReference>
<dbReference type="Proteomes" id="UP001597479">
    <property type="component" value="Unassembled WGS sequence"/>
</dbReference>
<sequence>MAVVLVHGAPETSAVWEPLVSELASLGRSDVVRLSPPGFGAPLPSDFGATVDDYRNWLIGELSAFEEPVDLVGHDWGGLHVLGVAMNRPDLLRSWVSDAVGVFEPDYEWHAQAQVWQTPDEGERVVDEIFSGDVEERTARVAGWGILQPAAAGVAAGQGEEMGRAMLALYRSTPQPVMAEIGRNLSAAAARPGLAIIAAADDVVGTVDQRRSGAARAGARAEVLEGLNHWWMLEDPALGARVLSAFWESL</sequence>
<gene>
    <name evidence="2" type="ORF">ACFS27_02495</name>
</gene>
<feature type="domain" description="AB hydrolase-1" evidence="1">
    <location>
        <begin position="3"/>
        <end position="237"/>
    </location>
</feature>
<dbReference type="RefSeq" id="WP_377180010.1">
    <property type="nucleotide sequence ID" value="NZ_JBHUOG010000001.1"/>
</dbReference>
<name>A0ABW5VPX1_9MICO</name>
<comment type="caution">
    <text evidence="2">The sequence shown here is derived from an EMBL/GenBank/DDBJ whole genome shotgun (WGS) entry which is preliminary data.</text>
</comment>
<proteinExistence type="predicted"/>
<protein>
    <submittedName>
        <fullName evidence="2">Alpha/beta fold hydrolase</fullName>
    </submittedName>
</protein>
<evidence type="ECO:0000259" key="1">
    <source>
        <dbReference type="Pfam" id="PF12697"/>
    </source>
</evidence>
<dbReference type="InterPro" id="IPR050228">
    <property type="entry name" value="Carboxylesterase_BioH"/>
</dbReference>
<accession>A0ABW5VPX1</accession>
<dbReference type="InterPro" id="IPR029058">
    <property type="entry name" value="AB_hydrolase_fold"/>
</dbReference>
<dbReference type="PANTHER" id="PTHR43194">
    <property type="entry name" value="HYDROLASE ALPHA/BETA FOLD FAMILY"/>
    <property type="match status" value="1"/>
</dbReference>
<dbReference type="Gene3D" id="3.40.50.1820">
    <property type="entry name" value="alpha/beta hydrolase"/>
    <property type="match status" value="1"/>
</dbReference>
<evidence type="ECO:0000313" key="3">
    <source>
        <dbReference type="Proteomes" id="UP001597479"/>
    </source>
</evidence>
<reference evidence="3" key="1">
    <citation type="journal article" date="2019" name="Int. J. Syst. Evol. Microbiol.">
        <title>The Global Catalogue of Microorganisms (GCM) 10K type strain sequencing project: providing services to taxonomists for standard genome sequencing and annotation.</title>
        <authorList>
            <consortium name="The Broad Institute Genomics Platform"/>
            <consortium name="The Broad Institute Genome Sequencing Center for Infectious Disease"/>
            <person name="Wu L."/>
            <person name="Ma J."/>
        </authorList>
    </citation>
    <scope>NUCLEOTIDE SEQUENCE [LARGE SCALE GENOMIC DNA]</scope>
    <source>
        <strain evidence="3">CCM 7044</strain>
    </source>
</reference>
<keyword evidence="2" id="KW-0378">Hydrolase</keyword>
<dbReference type="PRINTS" id="PR00412">
    <property type="entry name" value="EPOXHYDRLASE"/>
</dbReference>